<dbReference type="Proteomes" id="UP000244855">
    <property type="component" value="Unassembled WGS sequence"/>
</dbReference>
<dbReference type="STRING" id="97972.A0A2V1D1F0"/>
<dbReference type="AlphaFoldDB" id="A0A2V1D1F0"/>
<evidence type="ECO:0000313" key="2">
    <source>
        <dbReference type="EMBL" id="PVH91815.1"/>
    </source>
</evidence>
<accession>A0A2V1D1F0</accession>
<dbReference type="OrthoDB" id="1577640at2759"/>
<dbReference type="Pfam" id="PF22939">
    <property type="entry name" value="WHD_GPIID"/>
    <property type="match status" value="1"/>
</dbReference>
<protein>
    <recommendedName>
        <fullName evidence="1">GPI inositol-deacylase winged helix domain-containing protein</fullName>
    </recommendedName>
</protein>
<evidence type="ECO:0000313" key="3">
    <source>
        <dbReference type="Proteomes" id="UP000244855"/>
    </source>
</evidence>
<keyword evidence="3" id="KW-1185">Reference proteome</keyword>
<dbReference type="InterPro" id="IPR054471">
    <property type="entry name" value="GPIID_WHD"/>
</dbReference>
<evidence type="ECO:0000259" key="1">
    <source>
        <dbReference type="Pfam" id="PF22939"/>
    </source>
</evidence>
<name>A0A2V1D1F0_9PLEO</name>
<dbReference type="PANTHER" id="PTHR10039">
    <property type="entry name" value="AMELOGENIN"/>
    <property type="match status" value="1"/>
</dbReference>
<organism evidence="2 3">
    <name type="scientific">Periconia macrospinosa</name>
    <dbReference type="NCBI Taxonomy" id="97972"/>
    <lineage>
        <taxon>Eukaryota</taxon>
        <taxon>Fungi</taxon>
        <taxon>Dikarya</taxon>
        <taxon>Ascomycota</taxon>
        <taxon>Pezizomycotina</taxon>
        <taxon>Dothideomycetes</taxon>
        <taxon>Pleosporomycetidae</taxon>
        <taxon>Pleosporales</taxon>
        <taxon>Massarineae</taxon>
        <taxon>Periconiaceae</taxon>
        <taxon>Periconia</taxon>
    </lineage>
</organism>
<gene>
    <name evidence="2" type="ORF">DM02DRAFT_663579</name>
</gene>
<proteinExistence type="predicted"/>
<sequence length="228" mass="25858">MLKTLYHGEPLTKGLLRASAETGRATSLSSLRIPPHFRWGRYQAVWSAISEEYSQYALRILQWLTFSARPLSIDEVAEVVAIDVKRDPAFDHNEILSEPLDALNICSSVVIITVDNDNKWEDSPSRIVALAHYSVKEYLVSDRIWTGKAAKYGMRDNACHDAIARSCLGYLLQFQQLELDLECLSTFRLARYSAEFWISHTQKTGEQTEETDQIAIRLCSKKSSANVN</sequence>
<reference evidence="2 3" key="1">
    <citation type="journal article" date="2018" name="Sci. Rep.">
        <title>Comparative genomics provides insights into the lifestyle and reveals functional heterogeneity of dark septate endophytic fungi.</title>
        <authorList>
            <person name="Knapp D.G."/>
            <person name="Nemeth J.B."/>
            <person name="Barry K."/>
            <person name="Hainaut M."/>
            <person name="Henrissat B."/>
            <person name="Johnson J."/>
            <person name="Kuo A."/>
            <person name="Lim J.H.P."/>
            <person name="Lipzen A."/>
            <person name="Nolan M."/>
            <person name="Ohm R.A."/>
            <person name="Tamas L."/>
            <person name="Grigoriev I.V."/>
            <person name="Spatafora J.W."/>
            <person name="Nagy L.G."/>
            <person name="Kovacs G.M."/>
        </authorList>
    </citation>
    <scope>NUCLEOTIDE SEQUENCE [LARGE SCALE GENOMIC DNA]</scope>
    <source>
        <strain evidence="2 3">DSE2036</strain>
    </source>
</reference>
<dbReference type="EMBL" id="KZ805775">
    <property type="protein sequence ID" value="PVH91815.1"/>
    <property type="molecule type" value="Genomic_DNA"/>
</dbReference>
<feature type="domain" description="GPI inositol-deacylase winged helix" evidence="1">
    <location>
        <begin position="53"/>
        <end position="147"/>
    </location>
</feature>
<dbReference type="PANTHER" id="PTHR10039:SF16">
    <property type="entry name" value="GPI INOSITOL-DEACYLASE"/>
    <property type="match status" value="1"/>
</dbReference>